<keyword evidence="1" id="KW-0812">Transmembrane</keyword>
<organism evidence="2">
    <name type="scientific">Lepeophtheirus salmonis</name>
    <name type="common">Salmon louse</name>
    <name type="synonym">Caligus salmonis</name>
    <dbReference type="NCBI Taxonomy" id="72036"/>
    <lineage>
        <taxon>Eukaryota</taxon>
        <taxon>Metazoa</taxon>
        <taxon>Ecdysozoa</taxon>
        <taxon>Arthropoda</taxon>
        <taxon>Crustacea</taxon>
        <taxon>Multicrustacea</taxon>
        <taxon>Hexanauplia</taxon>
        <taxon>Copepoda</taxon>
        <taxon>Siphonostomatoida</taxon>
        <taxon>Caligidae</taxon>
        <taxon>Lepeophtheirus</taxon>
    </lineage>
</organism>
<keyword evidence="1" id="KW-1133">Transmembrane helix</keyword>
<dbReference type="AlphaFoldDB" id="A0A0K2U691"/>
<feature type="transmembrane region" description="Helical" evidence="1">
    <location>
        <begin position="27"/>
        <end position="52"/>
    </location>
</feature>
<accession>A0A0K2U691</accession>
<keyword evidence="1" id="KW-0472">Membrane</keyword>
<sequence>MLTDGNKCSRLFIPLSGRKKSFGRASLMIRLLLLMLCRLLLLNLLLLYCLLLRLLSLLHSGRSCEKDLMLPIG</sequence>
<protein>
    <submittedName>
        <fullName evidence="2">Uncharacterized protein</fullName>
    </submittedName>
</protein>
<evidence type="ECO:0000256" key="1">
    <source>
        <dbReference type="SAM" id="Phobius"/>
    </source>
</evidence>
<reference evidence="2" key="1">
    <citation type="submission" date="2014-05" db="EMBL/GenBank/DDBJ databases">
        <authorList>
            <person name="Chronopoulou M."/>
        </authorList>
    </citation>
    <scope>NUCLEOTIDE SEQUENCE</scope>
    <source>
        <tissue evidence="2">Whole organism</tissue>
    </source>
</reference>
<name>A0A0K2U691_LEPSM</name>
<proteinExistence type="predicted"/>
<dbReference type="EMBL" id="HACA01016204">
    <property type="protein sequence ID" value="CDW33565.1"/>
    <property type="molecule type" value="Transcribed_RNA"/>
</dbReference>
<evidence type="ECO:0000313" key="2">
    <source>
        <dbReference type="EMBL" id="CDW33565.1"/>
    </source>
</evidence>